<evidence type="ECO:0000256" key="2">
    <source>
        <dbReference type="ARBA" id="ARBA00012438"/>
    </source>
</evidence>
<protein>
    <recommendedName>
        <fullName evidence="2">histidine kinase</fullName>
        <ecNumber evidence="2">2.7.13.3</ecNumber>
    </recommendedName>
</protein>
<dbReference type="InterPro" id="IPR035965">
    <property type="entry name" value="PAS-like_dom_sf"/>
</dbReference>
<evidence type="ECO:0000313" key="10">
    <source>
        <dbReference type="Proteomes" id="UP000247536"/>
    </source>
</evidence>
<keyword evidence="6" id="KW-0175">Coiled coil</keyword>
<dbReference type="PROSITE" id="PS50109">
    <property type="entry name" value="HIS_KIN"/>
    <property type="match status" value="1"/>
</dbReference>
<dbReference type="RefSeq" id="WP_110789311.1">
    <property type="nucleotide sequence ID" value="NZ_QJRY01000001.1"/>
</dbReference>
<dbReference type="Gene3D" id="3.30.565.10">
    <property type="entry name" value="Histidine kinase-like ATPase, C-terminal domain"/>
    <property type="match status" value="1"/>
</dbReference>
<keyword evidence="7" id="KW-1133">Transmembrane helix</keyword>
<dbReference type="SMART" id="SM00086">
    <property type="entry name" value="PAC"/>
    <property type="match status" value="1"/>
</dbReference>
<dbReference type="SUPFAM" id="SSF55785">
    <property type="entry name" value="PYP-like sensor domain (PAS domain)"/>
    <property type="match status" value="2"/>
</dbReference>
<dbReference type="SUPFAM" id="SSF55874">
    <property type="entry name" value="ATPase domain of HSP90 chaperone/DNA topoisomerase II/histidine kinase"/>
    <property type="match status" value="1"/>
</dbReference>
<name>A0ABX5NX73_9HYPH</name>
<dbReference type="InterPro" id="IPR001610">
    <property type="entry name" value="PAC"/>
</dbReference>
<dbReference type="InterPro" id="IPR003661">
    <property type="entry name" value="HisK_dim/P_dom"/>
</dbReference>
<dbReference type="PANTHER" id="PTHR43047:SF72">
    <property type="entry name" value="OSMOSENSING HISTIDINE PROTEIN KINASE SLN1"/>
    <property type="match status" value="1"/>
</dbReference>
<dbReference type="EMBL" id="QJRY01000001">
    <property type="protein sequence ID" value="PYB76878.1"/>
    <property type="molecule type" value="Genomic_DNA"/>
</dbReference>
<dbReference type="CDD" id="cd00082">
    <property type="entry name" value="HisKA"/>
    <property type="match status" value="1"/>
</dbReference>
<keyword evidence="10" id="KW-1185">Reference proteome</keyword>
<dbReference type="Pfam" id="PF02518">
    <property type="entry name" value="HATPase_c"/>
    <property type="match status" value="1"/>
</dbReference>
<dbReference type="GO" id="GO:0016301">
    <property type="term" value="F:kinase activity"/>
    <property type="evidence" value="ECO:0007669"/>
    <property type="project" value="UniProtKB-KW"/>
</dbReference>
<dbReference type="Gene3D" id="1.10.287.130">
    <property type="match status" value="1"/>
</dbReference>
<dbReference type="InterPro" id="IPR003594">
    <property type="entry name" value="HATPase_dom"/>
</dbReference>
<evidence type="ECO:0000256" key="3">
    <source>
        <dbReference type="ARBA" id="ARBA00022553"/>
    </source>
</evidence>
<dbReference type="CDD" id="cd16922">
    <property type="entry name" value="HATPase_EvgS-ArcB-TorS-like"/>
    <property type="match status" value="1"/>
</dbReference>
<keyword evidence="5 9" id="KW-0418">Kinase</keyword>
<dbReference type="SUPFAM" id="SSF47384">
    <property type="entry name" value="Homodimeric domain of signal transducing histidine kinase"/>
    <property type="match status" value="1"/>
</dbReference>
<dbReference type="Gene3D" id="3.30.450.20">
    <property type="entry name" value="PAS domain"/>
    <property type="match status" value="2"/>
</dbReference>
<feature type="transmembrane region" description="Helical" evidence="7">
    <location>
        <begin position="234"/>
        <end position="256"/>
    </location>
</feature>
<dbReference type="InterPro" id="IPR036097">
    <property type="entry name" value="HisK_dim/P_sf"/>
</dbReference>
<dbReference type="SMART" id="SM00388">
    <property type="entry name" value="HisKA"/>
    <property type="match status" value="1"/>
</dbReference>
<evidence type="ECO:0000313" key="9">
    <source>
        <dbReference type="EMBL" id="PYB76878.1"/>
    </source>
</evidence>
<dbReference type="Proteomes" id="UP000247536">
    <property type="component" value="Unassembled WGS sequence"/>
</dbReference>
<evidence type="ECO:0000259" key="8">
    <source>
        <dbReference type="PROSITE" id="PS50109"/>
    </source>
</evidence>
<dbReference type="InterPro" id="IPR005467">
    <property type="entry name" value="His_kinase_dom"/>
</dbReference>
<feature type="transmembrane region" description="Helical" evidence="7">
    <location>
        <begin position="65"/>
        <end position="87"/>
    </location>
</feature>
<dbReference type="PANTHER" id="PTHR43047">
    <property type="entry name" value="TWO-COMPONENT HISTIDINE PROTEIN KINASE"/>
    <property type="match status" value="1"/>
</dbReference>
<dbReference type="PRINTS" id="PR00344">
    <property type="entry name" value="BCTRLSENSOR"/>
</dbReference>
<gene>
    <name evidence="9" type="ORF">DMY87_00290</name>
</gene>
<evidence type="ECO:0000256" key="4">
    <source>
        <dbReference type="ARBA" id="ARBA00022679"/>
    </source>
</evidence>
<sequence>MSDARRATAADERLRTKFPDVGTYMGKLARKFSLPPAGGSGVRGQAAPASSGSTSQQVETILRRAIPVLILAFLAVVALSRTVGILSEQSRMVDAIRVSTSLMAATAEAAFSEKAALFERADRVSAERILTTYLDDELLSDGAFVLLVDPAGRVFAASPSASAQVGLMLSAILPEVTTIQRSVSQTSAKRVGAIETIFNGQPHYAIVAPVGTEGALLLTAHSMQGVDNFWRSEISLSVTLFSGISLILLVILYAYYQQVKRARDADEIFLESNMRVEAALARGRCGLWDFDLESRKLVWSRSMYDMLGLTPSTQPLAFADAARLMHPDDGNLYALARSVGRGKSRHIDQIFRMRHALGHYVWMRARAQIICTNTGDLHVIGIAMDVTEQHRLAQRYAEADQRLADAIECTSEAFVLWDKNDKLVAWNGHFQKVYGLPDDVLLPGKERSLVLAAAARPIIQRRIADADDGTNSRTSEVQLADERWLQINERRTRDGGLVSVGTDITLLKRHQERLRDQERRLMATIGDLSASQKILERQKTELSDANEKYLAEKQRAEAANKAKSEFLANMSHELRTPLNAILGFSEILLAGMFGPIGSPKYEEYAKDIHESGKHLLNVINDILDMSKIEAGQMKIRCETIDLSPLIEESLRLTAIPAEDKAIRIEQSVAPGLSMIADRRSMKQILLNILSNAVKFTEPGGRIELRARKVGGSVAITIADTGIGIPKSALSKIGNPFEQVQSQYAKSNGGSGLGLAISRSLVSMHGGSLQIRSREGQGTVVSLRIPDVSAKPGLKRRA</sequence>
<dbReference type="InterPro" id="IPR013655">
    <property type="entry name" value="PAS_fold_3"/>
</dbReference>
<evidence type="ECO:0000256" key="6">
    <source>
        <dbReference type="SAM" id="Coils"/>
    </source>
</evidence>
<keyword evidence="7" id="KW-0812">Transmembrane</keyword>
<reference evidence="9 10" key="1">
    <citation type="submission" date="2018-06" db="EMBL/GenBank/DDBJ databases">
        <title>Rhizobium wuzhouense sp. nov., isolated from roots of Oryza officinalis.</title>
        <authorList>
            <person name="Yuan T."/>
        </authorList>
    </citation>
    <scope>NUCLEOTIDE SEQUENCE [LARGE SCALE GENOMIC DNA]</scope>
    <source>
        <strain evidence="9 10">W44</strain>
    </source>
</reference>
<feature type="coiled-coil region" evidence="6">
    <location>
        <begin position="507"/>
        <end position="562"/>
    </location>
</feature>
<dbReference type="EC" id="2.7.13.3" evidence="2"/>
<accession>A0ABX5NX73</accession>
<keyword evidence="3" id="KW-0597">Phosphoprotein</keyword>
<dbReference type="Pfam" id="PF12860">
    <property type="entry name" value="PAS_7"/>
    <property type="match status" value="1"/>
</dbReference>
<evidence type="ECO:0000256" key="1">
    <source>
        <dbReference type="ARBA" id="ARBA00000085"/>
    </source>
</evidence>
<keyword evidence="4" id="KW-0808">Transferase</keyword>
<proteinExistence type="predicted"/>
<dbReference type="InterPro" id="IPR000014">
    <property type="entry name" value="PAS"/>
</dbReference>
<dbReference type="NCBIfam" id="TIGR00229">
    <property type="entry name" value="sensory_box"/>
    <property type="match status" value="2"/>
</dbReference>
<dbReference type="Pfam" id="PF08447">
    <property type="entry name" value="PAS_3"/>
    <property type="match status" value="1"/>
</dbReference>
<keyword evidence="7" id="KW-0472">Membrane</keyword>
<dbReference type="InterPro" id="IPR004358">
    <property type="entry name" value="Sig_transdc_His_kin-like_C"/>
</dbReference>
<evidence type="ECO:0000256" key="7">
    <source>
        <dbReference type="SAM" id="Phobius"/>
    </source>
</evidence>
<dbReference type="Pfam" id="PF00512">
    <property type="entry name" value="HisKA"/>
    <property type="match status" value="1"/>
</dbReference>
<feature type="domain" description="Histidine kinase" evidence="8">
    <location>
        <begin position="569"/>
        <end position="788"/>
    </location>
</feature>
<dbReference type="InterPro" id="IPR036890">
    <property type="entry name" value="HATPase_C_sf"/>
</dbReference>
<comment type="catalytic activity">
    <reaction evidence="1">
        <text>ATP + protein L-histidine = ADP + protein N-phospho-L-histidine.</text>
        <dbReference type="EC" id="2.7.13.3"/>
    </reaction>
</comment>
<evidence type="ECO:0000256" key="5">
    <source>
        <dbReference type="ARBA" id="ARBA00022777"/>
    </source>
</evidence>
<organism evidence="9 10">
    <name type="scientific">Rhizobium wuzhouense</name>
    <dbReference type="NCBI Taxonomy" id="1986026"/>
    <lineage>
        <taxon>Bacteria</taxon>
        <taxon>Pseudomonadati</taxon>
        <taxon>Pseudomonadota</taxon>
        <taxon>Alphaproteobacteria</taxon>
        <taxon>Hyphomicrobiales</taxon>
        <taxon>Rhizobiaceae</taxon>
        <taxon>Rhizobium/Agrobacterium group</taxon>
        <taxon>Rhizobium</taxon>
    </lineage>
</organism>
<comment type="caution">
    <text evidence="9">The sequence shown here is derived from an EMBL/GenBank/DDBJ whole genome shotgun (WGS) entry which is preliminary data.</text>
</comment>
<dbReference type="SMART" id="SM00387">
    <property type="entry name" value="HATPase_c"/>
    <property type="match status" value="1"/>
</dbReference>